<dbReference type="GO" id="GO:0016705">
    <property type="term" value="F:oxidoreductase activity, acting on paired donors, with incorporation or reduction of molecular oxygen"/>
    <property type="evidence" value="ECO:0007669"/>
    <property type="project" value="InterPro"/>
</dbReference>
<dbReference type="InterPro" id="IPR019949">
    <property type="entry name" value="CmoO-like"/>
</dbReference>
<dbReference type="EMBL" id="PDJH01000001">
    <property type="protein sequence ID" value="PFG36623.1"/>
    <property type="molecule type" value="Genomic_DNA"/>
</dbReference>
<proteinExistence type="predicted"/>
<dbReference type="Pfam" id="PF00296">
    <property type="entry name" value="Bac_luciferase"/>
    <property type="match status" value="1"/>
</dbReference>
<organism evidence="3 4">
    <name type="scientific">Flavimobilis soli</name>
    <dbReference type="NCBI Taxonomy" id="442709"/>
    <lineage>
        <taxon>Bacteria</taxon>
        <taxon>Bacillati</taxon>
        <taxon>Actinomycetota</taxon>
        <taxon>Actinomycetes</taxon>
        <taxon>Micrococcales</taxon>
        <taxon>Jonesiaceae</taxon>
        <taxon>Flavimobilis</taxon>
    </lineage>
</organism>
<dbReference type="InterPro" id="IPR011251">
    <property type="entry name" value="Luciferase-like_dom"/>
</dbReference>
<name>A0A2A9ECU4_9MICO</name>
<dbReference type="PANTHER" id="PTHR30137">
    <property type="entry name" value="LUCIFERASE-LIKE MONOOXYGENASE"/>
    <property type="match status" value="1"/>
</dbReference>
<evidence type="ECO:0000313" key="4">
    <source>
        <dbReference type="Proteomes" id="UP000221394"/>
    </source>
</evidence>
<dbReference type="InterPro" id="IPR036661">
    <property type="entry name" value="Luciferase-like_sf"/>
</dbReference>
<dbReference type="AlphaFoldDB" id="A0A2A9ECU4"/>
<dbReference type="OrthoDB" id="9780518at2"/>
<dbReference type="SUPFAM" id="SSF51679">
    <property type="entry name" value="Bacterial luciferase-like"/>
    <property type="match status" value="1"/>
</dbReference>
<dbReference type="FunFam" id="3.20.20.30:FF:000002">
    <property type="entry name" value="LLM class flavin-dependent oxidoreductase"/>
    <property type="match status" value="1"/>
</dbReference>
<comment type="caution">
    <text evidence="3">The sequence shown here is derived from an EMBL/GenBank/DDBJ whole genome shotgun (WGS) entry which is preliminary data.</text>
</comment>
<dbReference type="NCBIfam" id="TIGR03558">
    <property type="entry name" value="oxido_grp_1"/>
    <property type="match status" value="1"/>
</dbReference>
<dbReference type="Proteomes" id="UP000221394">
    <property type="component" value="Unassembled WGS sequence"/>
</dbReference>
<feature type="domain" description="Luciferase-like" evidence="2">
    <location>
        <begin position="7"/>
        <end position="305"/>
    </location>
</feature>
<dbReference type="InterPro" id="IPR050766">
    <property type="entry name" value="Bact_Lucif_Oxidored"/>
</dbReference>
<sequence length="331" mass="34856">MPVTLSILDLAPIAPGETASDSFAASVALAQQAEKSGYERVWYAEHHNMPTIASSATSVLIAHVASQTSTIRLGAGGIMLPNHSPLVIAEQFGTLEALHPGRIDLGLGRAPGGDHSTFRALRRDPAASDRFPQDVVELQAYLAGHSRVPGVSATPGAGSHVPLYILGSSLFGAHLAATLGLPYAFASHFAPGALLDAVATYRREFQPSDQLAEPYVIAGVNAIASDDHDDALEQLTQVKRARVLMLLRQSGQVPLDRTFTDDELDMLLDSPVGAQVASMTHYTGVGTGAEVSEYISAFAERAGADEVIVAHSSIAVDARLRSVELLAAAHR</sequence>
<accession>A0A2A9ECU4</accession>
<dbReference type="Gene3D" id="3.20.20.30">
    <property type="entry name" value="Luciferase-like domain"/>
    <property type="match status" value="1"/>
</dbReference>
<evidence type="ECO:0000256" key="1">
    <source>
        <dbReference type="ARBA" id="ARBA00007789"/>
    </source>
</evidence>
<dbReference type="RefSeq" id="WP_098457782.1">
    <property type="nucleotide sequence ID" value="NZ_PDJH01000001.1"/>
</dbReference>
<dbReference type="GO" id="GO:0005829">
    <property type="term" value="C:cytosol"/>
    <property type="evidence" value="ECO:0007669"/>
    <property type="project" value="TreeGrafter"/>
</dbReference>
<keyword evidence="4" id="KW-1185">Reference proteome</keyword>
<protein>
    <submittedName>
        <fullName evidence="3">Luciferase family oxidoreductase group 1</fullName>
    </submittedName>
</protein>
<evidence type="ECO:0000259" key="2">
    <source>
        <dbReference type="Pfam" id="PF00296"/>
    </source>
</evidence>
<reference evidence="3 4" key="1">
    <citation type="submission" date="2017-10" db="EMBL/GenBank/DDBJ databases">
        <title>Sequencing the genomes of 1000 actinobacteria strains.</title>
        <authorList>
            <person name="Klenk H.-P."/>
        </authorList>
    </citation>
    <scope>NUCLEOTIDE SEQUENCE [LARGE SCALE GENOMIC DNA]</scope>
    <source>
        <strain evidence="3 4">DSM 21574</strain>
    </source>
</reference>
<evidence type="ECO:0000313" key="3">
    <source>
        <dbReference type="EMBL" id="PFG36623.1"/>
    </source>
</evidence>
<gene>
    <name evidence="3" type="ORF">ATL41_1353</name>
</gene>
<comment type="similarity">
    <text evidence="1">To bacterial alkanal monooxygenase alpha and beta chains.</text>
</comment>
<dbReference type="PANTHER" id="PTHR30137:SF6">
    <property type="entry name" value="LUCIFERASE-LIKE MONOOXYGENASE"/>
    <property type="match status" value="1"/>
</dbReference>